<feature type="non-terminal residue" evidence="1">
    <location>
        <position position="155"/>
    </location>
</feature>
<reference evidence="1" key="1">
    <citation type="journal article" date="2014" name="Front. Microbiol.">
        <title>High frequency of phylogenetically diverse reductive dehalogenase-homologous genes in deep subseafloor sedimentary metagenomes.</title>
        <authorList>
            <person name="Kawai M."/>
            <person name="Futagami T."/>
            <person name="Toyoda A."/>
            <person name="Takaki Y."/>
            <person name="Nishi S."/>
            <person name="Hori S."/>
            <person name="Arai W."/>
            <person name="Tsubouchi T."/>
            <person name="Morono Y."/>
            <person name="Uchiyama I."/>
            <person name="Ito T."/>
            <person name="Fujiyama A."/>
            <person name="Inagaki F."/>
            <person name="Takami H."/>
        </authorList>
    </citation>
    <scope>NUCLEOTIDE SEQUENCE</scope>
    <source>
        <strain evidence="1">Expedition CK06-06</strain>
    </source>
</reference>
<sequence>NSLCGDEKITVEFEYMFIEDPCNEAELVVYLSDDPEVSQNIVEVARILPPNEPNQPGWIESGQFAVFSDTFTRRGLNFNRGTYIELELRGTSARCWVDNWDPTVGHIVSYIVVDDMESYNNTDNYISQIWIDGSSNRTSAFLGLGIAPNEPVHGG</sequence>
<comment type="caution">
    <text evidence="1">The sequence shown here is derived from an EMBL/GenBank/DDBJ whole genome shotgun (WGS) entry which is preliminary data.</text>
</comment>
<dbReference type="EMBL" id="BARU01045235">
    <property type="protein sequence ID" value="GAH85952.1"/>
    <property type="molecule type" value="Genomic_DNA"/>
</dbReference>
<organism evidence="1">
    <name type="scientific">marine sediment metagenome</name>
    <dbReference type="NCBI Taxonomy" id="412755"/>
    <lineage>
        <taxon>unclassified sequences</taxon>
        <taxon>metagenomes</taxon>
        <taxon>ecological metagenomes</taxon>
    </lineage>
</organism>
<evidence type="ECO:0000313" key="1">
    <source>
        <dbReference type="EMBL" id="GAH85952.1"/>
    </source>
</evidence>
<protein>
    <submittedName>
        <fullName evidence="1">Uncharacterized protein</fullName>
    </submittedName>
</protein>
<proteinExistence type="predicted"/>
<dbReference type="AlphaFoldDB" id="X1IW81"/>
<feature type="non-terminal residue" evidence="1">
    <location>
        <position position="1"/>
    </location>
</feature>
<accession>X1IW81</accession>
<name>X1IW81_9ZZZZ</name>
<gene>
    <name evidence="1" type="ORF">S03H2_68722</name>
</gene>